<evidence type="ECO:0000313" key="3">
    <source>
        <dbReference type="Proteomes" id="UP000228896"/>
    </source>
</evidence>
<sequence>ETLALVPAGWGIIRRVGNHPDADGVRRFGRSRRRTGTEVDGEKQPAENQCQKYQYGNRKQSEVGKK</sequence>
<organism evidence="2 3">
    <name type="scientific">Candidatus Falkowbacteria bacterium CG02_land_8_20_14_3_00_36_14</name>
    <dbReference type="NCBI Taxonomy" id="1974560"/>
    <lineage>
        <taxon>Bacteria</taxon>
        <taxon>Candidatus Falkowiibacteriota</taxon>
    </lineage>
</organism>
<feature type="compositionally biased region" description="Polar residues" evidence="1">
    <location>
        <begin position="46"/>
        <end position="58"/>
    </location>
</feature>
<dbReference type="Proteomes" id="UP000228896">
    <property type="component" value="Unassembled WGS sequence"/>
</dbReference>
<feature type="non-terminal residue" evidence="2">
    <location>
        <position position="1"/>
    </location>
</feature>
<dbReference type="EMBL" id="PETS01000069">
    <property type="protein sequence ID" value="PIV51333.1"/>
    <property type="molecule type" value="Genomic_DNA"/>
</dbReference>
<evidence type="ECO:0000313" key="2">
    <source>
        <dbReference type="EMBL" id="PIV51333.1"/>
    </source>
</evidence>
<evidence type="ECO:0000256" key="1">
    <source>
        <dbReference type="SAM" id="MobiDB-lite"/>
    </source>
</evidence>
<proteinExistence type="predicted"/>
<dbReference type="AlphaFoldDB" id="A0A2M7DNI9"/>
<protein>
    <submittedName>
        <fullName evidence="2">Uncharacterized protein</fullName>
    </submittedName>
</protein>
<name>A0A2M7DNI9_9BACT</name>
<comment type="caution">
    <text evidence="2">The sequence shown here is derived from an EMBL/GenBank/DDBJ whole genome shotgun (WGS) entry which is preliminary data.</text>
</comment>
<reference evidence="3" key="1">
    <citation type="submission" date="2017-09" db="EMBL/GenBank/DDBJ databases">
        <title>Depth-based differentiation of microbial function through sediment-hosted aquifers and enrichment of novel symbionts in the deep terrestrial subsurface.</title>
        <authorList>
            <person name="Probst A.J."/>
            <person name="Ladd B."/>
            <person name="Jarett J.K."/>
            <person name="Geller-Mcgrath D.E."/>
            <person name="Sieber C.M.K."/>
            <person name="Emerson J.B."/>
            <person name="Anantharaman K."/>
            <person name="Thomas B.C."/>
            <person name="Malmstrom R."/>
            <person name="Stieglmeier M."/>
            <person name="Klingl A."/>
            <person name="Woyke T."/>
            <person name="Ryan C.M."/>
            <person name="Banfield J.F."/>
        </authorList>
    </citation>
    <scope>NUCLEOTIDE SEQUENCE [LARGE SCALE GENOMIC DNA]</scope>
</reference>
<accession>A0A2M7DNI9</accession>
<feature type="compositionally biased region" description="Basic and acidic residues" evidence="1">
    <location>
        <begin position="35"/>
        <end position="45"/>
    </location>
</feature>
<feature type="region of interest" description="Disordered" evidence="1">
    <location>
        <begin position="15"/>
        <end position="66"/>
    </location>
</feature>
<gene>
    <name evidence="2" type="ORF">COS18_02890</name>
</gene>